<keyword evidence="5" id="KW-0963">Cytoplasm</keyword>
<evidence type="ECO:0000313" key="9">
    <source>
        <dbReference type="EMBL" id="GBM56319.1"/>
    </source>
</evidence>
<evidence type="ECO:0000313" key="10">
    <source>
        <dbReference type="Proteomes" id="UP000499080"/>
    </source>
</evidence>
<dbReference type="Proteomes" id="UP000499080">
    <property type="component" value="Unassembled WGS sequence"/>
</dbReference>
<accession>A0A4Y2GTZ4</accession>
<keyword evidence="8" id="KW-0732">Signal</keyword>
<evidence type="ECO:0000256" key="2">
    <source>
        <dbReference type="ARBA" id="ARBA00004496"/>
    </source>
</evidence>
<evidence type="ECO:0000256" key="3">
    <source>
        <dbReference type="ARBA" id="ARBA00009466"/>
    </source>
</evidence>
<evidence type="ECO:0000256" key="4">
    <source>
        <dbReference type="ARBA" id="ARBA00022448"/>
    </source>
</evidence>
<dbReference type="AlphaFoldDB" id="A0A4Y2GTZ4"/>
<sequence>KSNILWVLQVICGLIENVADGSTRTKQVSYKSLQSTISYIESLFHLYLQDSAITENILDFYLCLFSAFRIQIGHPFVQKTIQNFLTLFSSNQVMEFTLILNECSHQVVKD</sequence>
<keyword evidence="10" id="KW-1185">Reference proteome</keyword>
<keyword evidence="7" id="KW-0539">Nucleus</keyword>
<dbReference type="EMBL" id="BGPR01100478">
    <property type="protein sequence ID" value="GBM56319.1"/>
    <property type="molecule type" value="Genomic_DNA"/>
</dbReference>
<dbReference type="PANTHER" id="PTHR21452">
    <property type="entry name" value="EXPORTIN-6"/>
    <property type="match status" value="1"/>
</dbReference>
<dbReference type="GO" id="GO:0005634">
    <property type="term" value="C:nucleus"/>
    <property type="evidence" value="ECO:0007669"/>
    <property type="project" value="UniProtKB-SubCell"/>
</dbReference>
<dbReference type="OrthoDB" id="10261013at2759"/>
<dbReference type="GO" id="GO:0005049">
    <property type="term" value="F:nuclear export signal receptor activity"/>
    <property type="evidence" value="ECO:0007669"/>
    <property type="project" value="InterPro"/>
</dbReference>
<evidence type="ECO:0000256" key="7">
    <source>
        <dbReference type="ARBA" id="ARBA00023242"/>
    </source>
</evidence>
<evidence type="ECO:0000256" key="6">
    <source>
        <dbReference type="ARBA" id="ARBA00022927"/>
    </source>
</evidence>
<feature type="signal peptide" evidence="8">
    <location>
        <begin position="1"/>
        <end position="21"/>
    </location>
</feature>
<comment type="similarity">
    <text evidence="3">Belongs to the exportin family.</text>
</comment>
<gene>
    <name evidence="9" type="ORF">AVEN_81939_1</name>
</gene>
<dbReference type="GO" id="GO:0006611">
    <property type="term" value="P:protein export from nucleus"/>
    <property type="evidence" value="ECO:0007669"/>
    <property type="project" value="InterPro"/>
</dbReference>
<proteinExistence type="inferred from homology"/>
<reference evidence="9 10" key="1">
    <citation type="journal article" date="2019" name="Sci. Rep.">
        <title>Orb-weaving spider Araneus ventricosus genome elucidates the spidroin gene catalogue.</title>
        <authorList>
            <person name="Kono N."/>
            <person name="Nakamura H."/>
            <person name="Ohtoshi R."/>
            <person name="Moran D.A.P."/>
            <person name="Shinohara A."/>
            <person name="Yoshida Y."/>
            <person name="Fujiwara M."/>
            <person name="Mori M."/>
            <person name="Tomita M."/>
            <person name="Arakawa K."/>
        </authorList>
    </citation>
    <scope>NUCLEOTIDE SEQUENCE [LARGE SCALE GENOMIC DNA]</scope>
</reference>
<dbReference type="InterPro" id="IPR040016">
    <property type="entry name" value="XPO6"/>
</dbReference>
<evidence type="ECO:0000256" key="1">
    <source>
        <dbReference type="ARBA" id="ARBA00004123"/>
    </source>
</evidence>
<feature type="non-terminal residue" evidence="9">
    <location>
        <position position="1"/>
    </location>
</feature>
<feature type="chain" id="PRO_5021384172" evidence="8">
    <location>
        <begin position="22"/>
        <end position="110"/>
    </location>
</feature>
<comment type="subcellular location">
    <subcellularLocation>
        <location evidence="2">Cytoplasm</location>
    </subcellularLocation>
    <subcellularLocation>
        <location evidence="1">Nucleus</location>
    </subcellularLocation>
</comment>
<protein>
    <submittedName>
        <fullName evidence="9">Uncharacterized protein</fullName>
    </submittedName>
</protein>
<keyword evidence="4" id="KW-0813">Transport</keyword>
<name>A0A4Y2GTZ4_ARAVE</name>
<comment type="caution">
    <text evidence="9">The sequence shown here is derived from an EMBL/GenBank/DDBJ whole genome shotgun (WGS) entry which is preliminary data.</text>
</comment>
<evidence type="ECO:0000256" key="8">
    <source>
        <dbReference type="SAM" id="SignalP"/>
    </source>
</evidence>
<dbReference type="PANTHER" id="PTHR21452:SF4">
    <property type="entry name" value="EXPORTIN-6"/>
    <property type="match status" value="1"/>
</dbReference>
<dbReference type="GO" id="GO:0005737">
    <property type="term" value="C:cytoplasm"/>
    <property type="evidence" value="ECO:0007669"/>
    <property type="project" value="UniProtKB-SubCell"/>
</dbReference>
<keyword evidence="6" id="KW-0653">Protein transport</keyword>
<organism evidence="9 10">
    <name type="scientific">Araneus ventricosus</name>
    <name type="common">Orbweaver spider</name>
    <name type="synonym">Epeira ventricosa</name>
    <dbReference type="NCBI Taxonomy" id="182803"/>
    <lineage>
        <taxon>Eukaryota</taxon>
        <taxon>Metazoa</taxon>
        <taxon>Ecdysozoa</taxon>
        <taxon>Arthropoda</taxon>
        <taxon>Chelicerata</taxon>
        <taxon>Arachnida</taxon>
        <taxon>Araneae</taxon>
        <taxon>Araneomorphae</taxon>
        <taxon>Entelegynae</taxon>
        <taxon>Araneoidea</taxon>
        <taxon>Araneidae</taxon>
        <taxon>Araneus</taxon>
    </lineage>
</organism>
<evidence type="ECO:0000256" key="5">
    <source>
        <dbReference type="ARBA" id="ARBA00022490"/>
    </source>
</evidence>